<evidence type="ECO:0000256" key="11">
    <source>
        <dbReference type="ARBA" id="ARBA00022843"/>
    </source>
</evidence>
<evidence type="ECO:0000256" key="16">
    <source>
        <dbReference type="ARBA" id="ARBA00059251"/>
    </source>
</evidence>
<comment type="subcellular location">
    <subcellularLocation>
        <location evidence="2">Nucleus</location>
    </subcellularLocation>
</comment>
<dbReference type="FunFam" id="3.30.40.10:FF:000079">
    <property type="entry name" value="Peptidyl-prolyl cis-trans isomerase 2"/>
    <property type="match status" value="1"/>
</dbReference>
<evidence type="ECO:0000256" key="7">
    <source>
        <dbReference type="ARBA" id="ARBA00022664"/>
    </source>
</evidence>
<dbReference type="Proteomes" id="UP000288716">
    <property type="component" value="Unassembled WGS sequence"/>
</dbReference>
<evidence type="ECO:0000256" key="10">
    <source>
        <dbReference type="ARBA" id="ARBA00022786"/>
    </source>
</evidence>
<dbReference type="GO" id="GO:0061630">
    <property type="term" value="F:ubiquitin protein ligase activity"/>
    <property type="evidence" value="ECO:0007669"/>
    <property type="project" value="UniProtKB-EC"/>
</dbReference>
<keyword evidence="13" id="KW-0175">Coiled coil</keyword>
<dbReference type="STRING" id="299467.A0A443SP78"/>
<evidence type="ECO:0000259" key="23">
    <source>
        <dbReference type="PROSITE" id="PS51698"/>
    </source>
</evidence>
<keyword evidence="6" id="KW-1017">Isopeptide bond</keyword>
<feature type="region of interest" description="Disordered" evidence="21">
    <location>
        <begin position="449"/>
        <end position="470"/>
    </location>
</feature>
<evidence type="ECO:0000256" key="12">
    <source>
        <dbReference type="ARBA" id="ARBA00022990"/>
    </source>
</evidence>
<evidence type="ECO:0000313" key="25">
    <source>
        <dbReference type="Proteomes" id="UP000288716"/>
    </source>
</evidence>
<evidence type="ECO:0000259" key="22">
    <source>
        <dbReference type="PROSITE" id="PS50072"/>
    </source>
</evidence>
<keyword evidence="24" id="KW-0413">Isomerase</keyword>
<evidence type="ECO:0000256" key="18">
    <source>
        <dbReference type="ARBA" id="ARBA00073734"/>
    </source>
</evidence>
<feature type="domain" description="U-box" evidence="23">
    <location>
        <begin position="40"/>
        <end position="113"/>
    </location>
</feature>
<comment type="catalytic activity">
    <reaction evidence="1">
        <text>S-ubiquitinyl-[E2 ubiquitin-conjugating enzyme]-L-cysteine + [acceptor protein]-L-lysine = [E2 ubiquitin-conjugating enzyme]-L-cysteine + N(6)-ubiquitinyl-[acceptor protein]-L-lysine.</text>
        <dbReference type="EC" id="2.3.2.27"/>
    </reaction>
</comment>
<keyword evidence="14" id="KW-0508">mRNA splicing</keyword>
<dbReference type="Pfam" id="PF00160">
    <property type="entry name" value="Pro_isomerase"/>
    <property type="match status" value="1"/>
</dbReference>
<dbReference type="InterPro" id="IPR026951">
    <property type="entry name" value="PPIL2_U-box_dom"/>
</dbReference>
<gene>
    <name evidence="24" type="ORF">B4U80_00410</name>
</gene>
<dbReference type="CDD" id="cd01923">
    <property type="entry name" value="cyclophilin_RING"/>
    <property type="match status" value="1"/>
</dbReference>
<keyword evidence="10" id="KW-0833">Ubl conjugation pathway</keyword>
<accession>A0A443SP78</accession>
<dbReference type="SUPFAM" id="SSF57850">
    <property type="entry name" value="RING/U-box"/>
    <property type="match status" value="1"/>
</dbReference>
<dbReference type="VEuPathDB" id="VectorBase:LDEU002713"/>
<dbReference type="EC" id="2.3.2.27" evidence="5"/>
<evidence type="ECO:0000256" key="19">
    <source>
        <dbReference type="ARBA" id="ARBA00078275"/>
    </source>
</evidence>
<dbReference type="GO" id="GO:0003755">
    <property type="term" value="F:peptidyl-prolyl cis-trans isomerase activity"/>
    <property type="evidence" value="ECO:0007669"/>
    <property type="project" value="InterPro"/>
</dbReference>
<dbReference type="GO" id="GO:0006457">
    <property type="term" value="P:protein folding"/>
    <property type="evidence" value="ECO:0007669"/>
    <property type="project" value="InterPro"/>
</dbReference>
<dbReference type="Gene3D" id="2.40.100.10">
    <property type="entry name" value="Cyclophilin-like"/>
    <property type="match status" value="1"/>
</dbReference>
<evidence type="ECO:0000256" key="17">
    <source>
        <dbReference type="ARBA" id="ARBA00061807"/>
    </source>
</evidence>
<comment type="pathway">
    <text evidence="3">Protein modification; protein ubiquitination.</text>
</comment>
<evidence type="ECO:0000256" key="8">
    <source>
        <dbReference type="ARBA" id="ARBA00022679"/>
    </source>
</evidence>
<organism evidence="24 25">
    <name type="scientific">Leptotrombidium deliense</name>
    <dbReference type="NCBI Taxonomy" id="299467"/>
    <lineage>
        <taxon>Eukaryota</taxon>
        <taxon>Metazoa</taxon>
        <taxon>Ecdysozoa</taxon>
        <taxon>Arthropoda</taxon>
        <taxon>Chelicerata</taxon>
        <taxon>Arachnida</taxon>
        <taxon>Acari</taxon>
        <taxon>Acariformes</taxon>
        <taxon>Trombidiformes</taxon>
        <taxon>Prostigmata</taxon>
        <taxon>Anystina</taxon>
        <taxon>Parasitengona</taxon>
        <taxon>Trombiculoidea</taxon>
        <taxon>Trombiculidae</taxon>
        <taxon>Leptotrombidium</taxon>
    </lineage>
</organism>
<name>A0A443SP78_9ACAR</name>
<evidence type="ECO:0000256" key="9">
    <source>
        <dbReference type="ARBA" id="ARBA00022728"/>
    </source>
</evidence>
<dbReference type="InterPro" id="IPR044666">
    <property type="entry name" value="Cyclophilin_A-like"/>
</dbReference>
<protein>
    <recommendedName>
        <fullName evidence="18">RING-type E3 ubiquitin-protein ligase PPIL2</fullName>
        <ecNumber evidence="5">2.3.2.27</ecNumber>
    </recommendedName>
    <alternativeName>
        <fullName evidence="20">CYC4</fullName>
    </alternativeName>
    <alternativeName>
        <fullName evidence="19">Probable inactive peptidyl-prolyl cis-trans isomerase-like 2</fullName>
    </alternativeName>
</protein>
<keyword evidence="15" id="KW-0539">Nucleus</keyword>
<comment type="caution">
    <text evidence="24">The sequence shown here is derived from an EMBL/GenBank/DDBJ whole genome shotgun (WGS) entry which is preliminary data.</text>
</comment>
<dbReference type="PROSITE" id="PS50072">
    <property type="entry name" value="CSA_PPIASE_2"/>
    <property type="match status" value="1"/>
</dbReference>
<dbReference type="Gene3D" id="3.30.40.10">
    <property type="entry name" value="Zinc/RING finger domain, C3HC4 (zinc finger)"/>
    <property type="match status" value="1"/>
</dbReference>
<dbReference type="AlphaFoldDB" id="A0A443SP78"/>
<feature type="domain" description="PPIase cyclophilin-type" evidence="22">
    <location>
        <begin position="290"/>
        <end position="437"/>
    </location>
</feature>
<keyword evidence="7" id="KW-0507">mRNA processing</keyword>
<dbReference type="InterPro" id="IPR003613">
    <property type="entry name" value="Ubox_domain"/>
</dbReference>
<evidence type="ECO:0000256" key="3">
    <source>
        <dbReference type="ARBA" id="ARBA00004906"/>
    </source>
</evidence>
<evidence type="ECO:0000256" key="2">
    <source>
        <dbReference type="ARBA" id="ARBA00004123"/>
    </source>
</evidence>
<evidence type="ECO:0000256" key="4">
    <source>
        <dbReference type="ARBA" id="ARBA00007930"/>
    </source>
</evidence>
<dbReference type="PROSITE" id="PS51698">
    <property type="entry name" value="U_BOX"/>
    <property type="match status" value="1"/>
</dbReference>
<evidence type="ECO:0000256" key="5">
    <source>
        <dbReference type="ARBA" id="ARBA00012483"/>
    </source>
</evidence>
<keyword evidence="11" id="KW-0832">Ubl conjugation</keyword>
<reference evidence="24 25" key="1">
    <citation type="journal article" date="2018" name="Gigascience">
        <title>Genomes of trombidid mites reveal novel predicted allergens and laterally-transferred genes associated with secondary metabolism.</title>
        <authorList>
            <person name="Dong X."/>
            <person name="Chaisiri K."/>
            <person name="Xia D."/>
            <person name="Armstrong S.D."/>
            <person name="Fang Y."/>
            <person name="Donnelly M.J."/>
            <person name="Kadowaki T."/>
            <person name="McGarry J.W."/>
            <person name="Darby A.C."/>
            <person name="Makepeace B.L."/>
        </authorList>
    </citation>
    <scope>NUCLEOTIDE SEQUENCE [LARGE SCALE GENOMIC DNA]</scope>
    <source>
        <strain evidence="24">UoL-UT</strain>
    </source>
</reference>
<evidence type="ECO:0000256" key="20">
    <source>
        <dbReference type="ARBA" id="ARBA00079124"/>
    </source>
</evidence>
<feature type="non-terminal residue" evidence="24">
    <location>
        <position position="501"/>
    </location>
</feature>
<dbReference type="GO" id="GO:0008380">
    <property type="term" value="P:RNA splicing"/>
    <property type="evidence" value="ECO:0007669"/>
    <property type="project" value="UniProtKB-KW"/>
</dbReference>
<keyword evidence="25" id="KW-1185">Reference proteome</keyword>
<dbReference type="EMBL" id="NCKV01000964">
    <property type="protein sequence ID" value="RWS29326.1"/>
    <property type="molecule type" value="Genomic_DNA"/>
</dbReference>
<dbReference type="GO" id="GO:0006397">
    <property type="term" value="P:mRNA processing"/>
    <property type="evidence" value="ECO:0007669"/>
    <property type="project" value="UniProtKB-KW"/>
</dbReference>
<dbReference type="OrthoDB" id="30774at2759"/>
<keyword evidence="9" id="KW-0747">Spliceosome</keyword>
<feature type="compositionally biased region" description="Basic and acidic residues" evidence="21">
    <location>
        <begin position="461"/>
        <end position="470"/>
    </location>
</feature>
<evidence type="ECO:0000256" key="1">
    <source>
        <dbReference type="ARBA" id="ARBA00000900"/>
    </source>
</evidence>
<dbReference type="InterPro" id="IPR020892">
    <property type="entry name" value="Cyclophilin-type_PPIase_CS"/>
</dbReference>
<dbReference type="PROSITE" id="PS00170">
    <property type="entry name" value="CSA_PPIASE_1"/>
    <property type="match status" value="1"/>
</dbReference>
<keyword evidence="8" id="KW-0808">Transferase</keyword>
<evidence type="ECO:0000256" key="15">
    <source>
        <dbReference type="ARBA" id="ARBA00023242"/>
    </source>
</evidence>
<keyword evidence="12" id="KW-0007">Acetylation</keyword>
<dbReference type="PANTHER" id="PTHR45625:SF1">
    <property type="entry name" value="RING-TYPE E3 UBIQUITIN-PROTEIN LIGASE PPIL2"/>
    <property type="match status" value="1"/>
</dbReference>
<comment type="similarity">
    <text evidence="4">Belongs to the cyclophilin-type PPIase family. PPIL2 subfamily.</text>
</comment>
<evidence type="ECO:0000256" key="21">
    <source>
        <dbReference type="SAM" id="MobiDB-lite"/>
    </source>
</evidence>
<evidence type="ECO:0000313" key="24">
    <source>
        <dbReference type="EMBL" id="RWS29326.1"/>
    </source>
</evidence>
<dbReference type="SUPFAM" id="SSF50891">
    <property type="entry name" value="Cyclophilin-like"/>
    <property type="match status" value="1"/>
</dbReference>
<dbReference type="CDD" id="cd16663">
    <property type="entry name" value="RING-Ubox_PPIL2"/>
    <property type="match status" value="1"/>
</dbReference>
<dbReference type="GO" id="GO:0000209">
    <property type="term" value="P:protein polyubiquitination"/>
    <property type="evidence" value="ECO:0007669"/>
    <property type="project" value="TreeGrafter"/>
</dbReference>
<proteinExistence type="inferred from homology"/>
<comment type="subunit">
    <text evidence="17">Component of the minor spliceosome, which splices U12-type introns. Within this complex, interacts with PRPF8/PRP8, EFTUD2/SNU114 and PLRG1. Interacts with isoform 2 of BSG. Interacts (via the PPIase cyclophilin-type domain) with CRNKL1; they may form a trimeric complex with HSP90.</text>
</comment>
<dbReference type="FunFam" id="2.40.100.10:FF:000018">
    <property type="entry name" value="Peptidyl-prolyl cis-trans isomerase-like 2"/>
    <property type="match status" value="1"/>
</dbReference>
<dbReference type="PRINTS" id="PR00153">
    <property type="entry name" value="CSAPPISMRASE"/>
</dbReference>
<evidence type="ECO:0000256" key="6">
    <source>
        <dbReference type="ARBA" id="ARBA00022499"/>
    </source>
</evidence>
<dbReference type="GO" id="GO:0071013">
    <property type="term" value="C:catalytic step 2 spliceosome"/>
    <property type="evidence" value="ECO:0007669"/>
    <property type="project" value="TreeGrafter"/>
</dbReference>
<dbReference type="InterPro" id="IPR002130">
    <property type="entry name" value="Cyclophilin-type_PPIase_dom"/>
</dbReference>
<dbReference type="Pfam" id="PF04641">
    <property type="entry name" value="Rtf2"/>
    <property type="match status" value="1"/>
</dbReference>
<dbReference type="InterPro" id="IPR029000">
    <property type="entry name" value="Cyclophilin-like_dom_sf"/>
</dbReference>
<dbReference type="PANTHER" id="PTHR45625">
    <property type="entry name" value="PEPTIDYL-PROLYL CIS-TRANS ISOMERASE-RELATED"/>
    <property type="match status" value="1"/>
</dbReference>
<dbReference type="InterPro" id="IPR013083">
    <property type="entry name" value="Znf_RING/FYVE/PHD"/>
</dbReference>
<comment type="function">
    <text evidence="16">Has a ubiquitin-protein ligase activity acting as an E3 ubiquitin protein ligase or as an ubiquitin-ubiquitin ligase promoting elongation of ubiquitin chains on substrates. By mediating 'Lys-48'-linked polyubiquitination of proteins could target them for proteasomal degradation. May also function as a chaperone, playing a role in transport to the cell membrane of BSG/Basigin for instance. Probable inactive PPIase with no peptidyl-prolyl cis-trans isomerase activity. As a component of the minor spliceosome, involved in the splicing of U12-type introns in pre-mRNAs.</text>
</comment>
<evidence type="ECO:0000256" key="13">
    <source>
        <dbReference type="ARBA" id="ARBA00023054"/>
    </source>
</evidence>
<dbReference type="SMART" id="SM00504">
    <property type="entry name" value="Ubox"/>
    <property type="match status" value="1"/>
</dbReference>
<sequence>MGKRQHQKDKLYLTCTEWSYLYGGRRPDADLNDRLNSKFRRLPFDHCSLSLQPFRDPICNSEGYIFDISNIVPFVKKFGVDPISGNKIEAKSLVKLNFSKTSEGFYQCPVLFKTFNENSHIVAIRTTGNVFSYEAVEQLNFKPKNFRDLLTDEPFSKKDVIVIQEPMDAERKNAANFYHVKNKLKWVDEEEEANDGLSKNLKSMNNITRTTLQELSKTSDITAKKDESKSEATQSKKPDKFNVATYSTGKAAASLTSTTMDPETKVEAATLSDDAVRYARVKGKGYIQFQTTLGNLNFELFCTDAPKACHNFIQLCKRDYYNGTIFHRLIKHFMVQGGDPTGTGHGGESIWKLPFEDEFKSYLTHQGRGVLSMANSGKNTNKSQFFITFRSCRHLDRKHTIFGKLVGGMETLDKIEKIETDESDKPKSEIKILKSIVFVDPFQEVDDYLSQERSKMQQSEDSSKSVGKEKNVELKQFREGVGAFIDLNSVHTDQKDVVSLQ</sequence>
<evidence type="ECO:0000256" key="14">
    <source>
        <dbReference type="ARBA" id="ARBA00023187"/>
    </source>
</evidence>